<proteinExistence type="predicted"/>
<reference evidence="2 3" key="1">
    <citation type="submission" date="2018-04" db="EMBL/GenBank/DDBJ databases">
        <title>Genomic Encyclopedia of Archaeal and Bacterial Type Strains, Phase II (KMG-II): from individual species to whole genera.</title>
        <authorList>
            <person name="Goeker M."/>
        </authorList>
    </citation>
    <scope>NUCLEOTIDE SEQUENCE [LARGE SCALE GENOMIC DNA]</scope>
    <source>
        <strain evidence="2 3">DSM 45787</strain>
    </source>
</reference>
<dbReference type="AlphaFoldDB" id="A0A2T6BH22"/>
<dbReference type="EMBL" id="QBKR01000019">
    <property type="protein sequence ID" value="PTX55352.1"/>
    <property type="molecule type" value="Genomic_DNA"/>
</dbReference>
<keyword evidence="3" id="KW-1185">Reference proteome</keyword>
<feature type="transmembrane region" description="Helical" evidence="1">
    <location>
        <begin position="20"/>
        <end position="42"/>
    </location>
</feature>
<accession>A0A2T6BH22</accession>
<dbReference type="RefSeq" id="WP_170109652.1">
    <property type="nucleotide sequence ID" value="NZ_QBKR01000019.1"/>
</dbReference>
<dbReference type="PROSITE" id="PS51257">
    <property type="entry name" value="PROKAR_LIPOPROTEIN"/>
    <property type="match status" value="1"/>
</dbReference>
<evidence type="ECO:0000313" key="2">
    <source>
        <dbReference type="EMBL" id="PTX55352.1"/>
    </source>
</evidence>
<comment type="caution">
    <text evidence="2">The sequence shown here is derived from an EMBL/GenBank/DDBJ whole genome shotgun (WGS) entry which is preliminary data.</text>
</comment>
<organism evidence="2 3">
    <name type="scientific">Melghirimyces profundicolus</name>
    <dbReference type="NCBI Taxonomy" id="1242148"/>
    <lineage>
        <taxon>Bacteria</taxon>
        <taxon>Bacillati</taxon>
        <taxon>Bacillota</taxon>
        <taxon>Bacilli</taxon>
        <taxon>Bacillales</taxon>
        <taxon>Thermoactinomycetaceae</taxon>
        <taxon>Melghirimyces</taxon>
    </lineage>
</organism>
<evidence type="ECO:0000313" key="3">
    <source>
        <dbReference type="Proteomes" id="UP000244240"/>
    </source>
</evidence>
<evidence type="ECO:0000256" key="1">
    <source>
        <dbReference type="SAM" id="Phobius"/>
    </source>
</evidence>
<gene>
    <name evidence="2" type="ORF">C8P63_11959</name>
</gene>
<name>A0A2T6BH22_9BACL</name>
<dbReference type="Proteomes" id="UP000244240">
    <property type="component" value="Unassembled WGS sequence"/>
</dbReference>
<protein>
    <submittedName>
        <fullName evidence="2">Uncharacterized protein</fullName>
    </submittedName>
</protein>
<sequence>MERLYEDAEDVENLEEPEWNLVLIGLGIWGVVLACYIVLVRLEWISRL</sequence>
<keyword evidence="1" id="KW-0472">Membrane</keyword>
<keyword evidence="1" id="KW-0812">Transmembrane</keyword>
<keyword evidence="1" id="KW-1133">Transmembrane helix</keyword>